<keyword evidence="7" id="KW-1185">Reference proteome</keyword>
<keyword evidence="2 5" id="KW-0812">Transmembrane</keyword>
<organism evidence="6 7">
    <name type="scientific">Spirulina subsalsa FACHB-351</name>
    <dbReference type="NCBI Taxonomy" id="234711"/>
    <lineage>
        <taxon>Bacteria</taxon>
        <taxon>Bacillati</taxon>
        <taxon>Cyanobacteriota</taxon>
        <taxon>Cyanophyceae</taxon>
        <taxon>Spirulinales</taxon>
        <taxon>Spirulinaceae</taxon>
        <taxon>Spirulina</taxon>
    </lineage>
</organism>
<dbReference type="Pfam" id="PF02659">
    <property type="entry name" value="Mntp"/>
    <property type="match status" value="1"/>
</dbReference>
<evidence type="ECO:0000256" key="2">
    <source>
        <dbReference type="ARBA" id="ARBA00022692"/>
    </source>
</evidence>
<gene>
    <name evidence="6" type="ORF">K4A83_19670</name>
</gene>
<dbReference type="PANTHER" id="PTHR35529:SF1">
    <property type="entry name" value="MANGANESE EFFLUX PUMP MNTP-RELATED"/>
    <property type="match status" value="1"/>
</dbReference>
<keyword evidence="4 5" id="KW-0472">Membrane</keyword>
<keyword evidence="3 5" id="KW-1133">Transmembrane helix</keyword>
<dbReference type="Proteomes" id="UP001526426">
    <property type="component" value="Unassembled WGS sequence"/>
</dbReference>
<evidence type="ECO:0000256" key="3">
    <source>
        <dbReference type="ARBA" id="ARBA00022989"/>
    </source>
</evidence>
<sequence>MAIATSIDALAAGVSFSVLQVALAPVITIIGMTTFALCCCGVLMGHRCGDFFGSKVEILGGLILLGIGIKMLIEIITS</sequence>
<comment type="caution">
    <text evidence="6">The sequence shown here is derived from an EMBL/GenBank/DDBJ whole genome shotgun (WGS) entry which is preliminary data.</text>
</comment>
<protein>
    <submittedName>
        <fullName evidence="6">Manganese efflux pump MntP family protein</fullName>
    </submittedName>
</protein>
<name>A0ABT3LAD9_9CYAN</name>
<keyword evidence="1" id="KW-1003">Cell membrane</keyword>
<feature type="transmembrane region" description="Helical" evidence="5">
    <location>
        <begin position="56"/>
        <end position="76"/>
    </location>
</feature>
<proteinExistence type="predicted"/>
<dbReference type="PANTHER" id="PTHR35529">
    <property type="entry name" value="MANGANESE EFFLUX PUMP MNTP-RELATED"/>
    <property type="match status" value="1"/>
</dbReference>
<evidence type="ECO:0000313" key="7">
    <source>
        <dbReference type="Proteomes" id="UP001526426"/>
    </source>
</evidence>
<reference evidence="6 7" key="1">
    <citation type="submission" date="2021-08" db="EMBL/GenBank/DDBJ databases">
        <title>Draft genome sequence of Spirulina subsalsa with high tolerance to salinity and hype-accumulation of phycocyanin.</title>
        <authorList>
            <person name="Pei H."/>
            <person name="Jiang L."/>
        </authorList>
    </citation>
    <scope>NUCLEOTIDE SEQUENCE [LARGE SCALE GENOMIC DNA]</scope>
    <source>
        <strain evidence="6 7">FACHB-351</strain>
    </source>
</reference>
<evidence type="ECO:0000256" key="1">
    <source>
        <dbReference type="ARBA" id="ARBA00022475"/>
    </source>
</evidence>
<feature type="transmembrane region" description="Helical" evidence="5">
    <location>
        <begin position="22"/>
        <end position="44"/>
    </location>
</feature>
<evidence type="ECO:0000313" key="6">
    <source>
        <dbReference type="EMBL" id="MCW6038474.1"/>
    </source>
</evidence>
<accession>A0ABT3LAD9</accession>
<evidence type="ECO:0000256" key="5">
    <source>
        <dbReference type="SAM" id="Phobius"/>
    </source>
</evidence>
<dbReference type="InterPro" id="IPR003810">
    <property type="entry name" value="Mntp/YtaF"/>
</dbReference>
<dbReference type="EMBL" id="JAIHOM010000141">
    <property type="protein sequence ID" value="MCW6038474.1"/>
    <property type="molecule type" value="Genomic_DNA"/>
</dbReference>
<evidence type="ECO:0000256" key="4">
    <source>
        <dbReference type="ARBA" id="ARBA00023136"/>
    </source>
</evidence>